<evidence type="ECO:0000313" key="11">
    <source>
        <dbReference type="Proteomes" id="UP000525078"/>
    </source>
</evidence>
<dbReference type="PANTHER" id="PTHR33109">
    <property type="entry name" value="EPIDERMAL PATTERNING FACTOR-LIKE PROTEIN 4"/>
    <property type="match status" value="1"/>
</dbReference>
<keyword evidence="8" id="KW-1133">Transmembrane helix</keyword>
<keyword evidence="6" id="KW-1015">Disulfide bond</keyword>
<keyword evidence="4 7" id="KW-0964">Secreted</keyword>
<evidence type="ECO:0000256" key="2">
    <source>
        <dbReference type="ARBA" id="ARBA00008127"/>
    </source>
</evidence>
<evidence type="ECO:0000256" key="8">
    <source>
        <dbReference type="SAM" id="Phobius"/>
    </source>
</evidence>
<protein>
    <recommendedName>
        <fullName evidence="7">Epidermal patterning factor-like protein</fullName>
    </recommendedName>
</protein>
<evidence type="ECO:0000256" key="3">
    <source>
        <dbReference type="ARBA" id="ARBA00022473"/>
    </source>
</evidence>
<dbReference type="EMBL" id="JAATIQ010000009">
    <property type="protein sequence ID" value="KAF4402091.1"/>
    <property type="molecule type" value="Genomic_DNA"/>
</dbReference>
<comment type="function">
    <text evidence="7">Controls stomatal patterning.</text>
</comment>
<feature type="transmembrane region" description="Helical" evidence="8">
    <location>
        <begin position="21"/>
        <end position="41"/>
    </location>
</feature>
<evidence type="ECO:0000313" key="12">
    <source>
        <dbReference type="Proteomes" id="UP000583929"/>
    </source>
</evidence>
<keyword evidence="3 7" id="KW-0217">Developmental protein</keyword>
<evidence type="ECO:0000256" key="1">
    <source>
        <dbReference type="ARBA" id="ARBA00004613"/>
    </source>
</evidence>
<dbReference type="GO" id="GO:0005576">
    <property type="term" value="C:extracellular region"/>
    <property type="evidence" value="ECO:0007669"/>
    <property type="project" value="UniProtKB-SubCell"/>
</dbReference>
<comment type="similarity">
    <text evidence="2 7">Belongs to the plant cysteine rich small secretory peptide family. Epidermal patterning factor subfamily.</text>
</comment>
<evidence type="ECO:0000313" key="10">
    <source>
        <dbReference type="EMBL" id="KAF4402091.1"/>
    </source>
</evidence>
<proteinExistence type="inferred from homology"/>
<evidence type="ECO:0000256" key="4">
    <source>
        <dbReference type="ARBA" id="ARBA00022525"/>
    </source>
</evidence>
<dbReference type="PANTHER" id="PTHR33109:SF7">
    <property type="entry name" value="EPIDERMAL PATTERNING FACTOR-LIKE PROTEIN 2"/>
    <property type="match status" value="1"/>
</dbReference>
<gene>
    <name evidence="9" type="ORF">F8388_005098</name>
    <name evidence="10" type="ORF">G4B88_017603</name>
</gene>
<evidence type="ECO:0000256" key="7">
    <source>
        <dbReference type="RuleBase" id="RU367102"/>
    </source>
</evidence>
<name>A0A7J6E1X2_CANSA</name>
<accession>A0A803PDL8</accession>
<evidence type="ECO:0000256" key="6">
    <source>
        <dbReference type="ARBA" id="ARBA00023157"/>
    </source>
</evidence>
<keyword evidence="12" id="KW-1185">Reference proteome</keyword>
<keyword evidence="8" id="KW-0812">Transmembrane</keyword>
<evidence type="ECO:0000313" key="9">
    <source>
        <dbReference type="EMBL" id="KAF4351820.1"/>
    </source>
</evidence>
<comment type="subcellular location">
    <subcellularLocation>
        <location evidence="1 7">Secreted</location>
    </subcellularLocation>
</comment>
<sequence>MGYEQVSSSVVCRSHRSRVRYLVICFLFLSFLSSNQFRFMAQGRVIPKEKNLSQAVSESENEEKVMVRARIGSRPPRCERRCSWCGHCEAIQVPTNPQVKSGTSKRSFNTQYARGGDDYNSNYKPMSWKCKCGNFIFNP</sequence>
<dbReference type="Proteomes" id="UP000583929">
    <property type="component" value="Unassembled WGS sequence"/>
</dbReference>
<dbReference type="AlphaFoldDB" id="A0A7J6E1X2"/>
<keyword evidence="8" id="KW-0472">Membrane</keyword>
<dbReference type="Pfam" id="PF17181">
    <property type="entry name" value="EPF"/>
    <property type="match status" value="1"/>
</dbReference>
<evidence type="ECO:0000256" key="5">
    <source>
        <dbReference type="ARBA" id="ARBA00022729"/>
    </source>
</evidence>
<dbReference type="OrthoDB" id="614712at2759"/>
<dbReference type="GO" id="GO:0010052">
    <property type="term" value="P:guard cell differentiation"/>
    <property type="evidence" value="ECO:0007669"/>
    <property type="project" value="UniProtKB-UniRule"/>
</dbReference>
<dbReference type="Proteomes" id="UP000525078">
    <property type="component" value="Unassembled WGS sequence"/>
</dbReference>
<reference evidence="11 12" key="1">
    <citation type="journal article" date="2020" name="bioRxiv">
        <title>Sequence and annotation of 42 cannabis genomes reveals extensive copy number variation in cannabinoid synthesis and pathogen resistance genes.</title>
        <authorList>
            <person name="Mckernan K.J."/>
            <person name="Helbert Y."/>
            <person name="Kane L.T."/>
            <person name="Ebling H."/>
            <person name="Zhang L."/>
            <person name="Liu B."/>
            <person name="Eaton Z."/>
            <person name="Mclaughlin S."/>
            <person name="Kingan S."/>
            <person name="Baybayan P."/>
            <person name="Concepcion G."/>
            <person name="Jordan M."/>
            <person name="Riva A."/>
            <person name="Barbazuk W."/>
            <person name="Harkins T."/>
        </authorList>
    </citation>
    <scope>NUCLEOTIDE SEQUENCE [LARGE SCALE GENOMIC DNA]</scope>
    <source>
        <strain evidence="11 12">cv. Jamaican Lion 4</strain>
        <strain evidence="10">Father</strain>
        <strain evidence="9">Mother</strain>
        <tissue evidence="9">Leaf</tissue>
    </source>
</reference>
<organism evidence="9 11">
    <name type="scientific">Cannabis sativa</name>
    <name type="common">Hemp</name>
    <name type="synonym">Marijuana</name>
    <dbReference type="NCBI Taxonomy" id="3483"/>
    <lineage>
        <taxon>Eukaryota</taxon>
        <taxon>Viridiplantae</taxon>
        <taxon>Streptophyta</taxon>
        <taxon>Embryophyta</taxon>
        <taxon>Tracheophyta</taxon>
        <taxon>Spermatophyta</taxon>
        <taxon>Magnoliopsida</taxon>
        <taxon>eudicotyledons</taxon>
        <taxon>Gunneridae</taxon>
        <taxon>Pentapetalae</taxon>
        <taxon>rosids</taxon>
        <taxon>fabids</taxon>
        <taxon>Rosales</taxon>
        <taxon>Cannabaceae</taxon>
        <taxon>Cannabis</taxon>
    </lineage>
</organism>
<dbReference type="InterPro" id="IPR039455">
    <property type="entry name" value="EPFL"/>
</dbReference>
<dbReference type="OMA" id="TQLRYKA"/>
<dbReference type="EMBL" id="JAATIP010000328">
    <property type="protein sequence ID" value="KAF4351820.1"/>
    <property type="molecule type" value="Genomic_DNA"/>
</dbReference>
<keyword evidence="5" id="KW-0732">Signal</keyword>
<accession>A0A7J6E1X2</accession>
<comment type="caution">
    <text evidence="9">The sequence shown here is derived from an EMBL/GenBank/DDBJ whole genome shotgun (WGS) entry which is preliminary data.</text>
</comment>